<dbReference type="AlphaFoldDB" id="F7NK48"/>
<name>F7NK48_9FIRM</name>
<protein>
    <submittedName>
        <fullName evidence="1">Uncharacterized protein</fullName>
    </submittedName>
</protein>
<dbReference type="Proteomes" id="UP000003240">
    <property type="component" value="Unassembled WGS sequence"/>
</dbReference>
<reference evidence="1 2" key="1">
    <citation type="journal article" date="2011" name="EMBO J.">
        <title>Structural diversity of bacterial flagellar motors.</title>
        <authorList>
            <person name="Chen S."/>
            <person name="Beeby M."/>
            <person name="Murphy G.E."/>
            <person name="Leadbetter J.R."/>
            <person name="Hendrixson D.R."/>
            <person name="Briegel A."/>
            <person name="Li Z."/>
            <person name="Shi J."/>
            <person name="Tocheva E.I."/>
            <person name="Muller A."/>
            <person name="Dobro M.J."/>
            <person name="Jensen G.J."/>
        </authorList>
    </citation>
    <scope>NUCLEOTIDE SEQUENCE [LARGE SCALE GENOMIC DNA]</scope>
    <source>
        <strain evidence="1 2">DSM 6540</strain>
    </source>
</reference>
<sequence>MIVLRGNPNVENVSNALGQGLTQGYSAKMNDLAYQQMVADRQQKEQDARNKIVDLYGQIQQRKKESEISPSSAMGGYDTQRRLNDEANALRTQLRQYGIDSSQIEENTLSGDAQSNWNKNVAIEDAARRYVAQNLDPAAAAVKARNFVLGGGGTNFDENMFNAANQYYRQQALGNKKFTTENRSKDGIQYAQDYMIDEMSGLRVPVGKERQVSDQGQWAANQQRALASIRSAGSRGNDNSPETLGGLDVDQMNAIADKGKELQQQIGENTITADQVKGQIGLLARKYGLKPDEIALLMGFQRKGQVSANMQSQAQLNTPSAGNGRNPTAITGFNDIPNVNYAEYLNGFGR</sequence>
<accession>F7NK48</accession>
<comment type="caution">
    <text evidence="1">The sequence shown here is derived from an EMBL/GenBank/DDBJ whole genome shotgun (WGS) entry which is preliminary data.</text>
</comment>
<keyword evidence="2" id="KW-1185">Reference proteome</keyword>
<gene>
    <name evidence="1" type="ORF">ALO_12306</name>
</gene>
<organism evidence="1 2">
    <name type="scientific">Acetonema longum DSM 6540</name>
    <dbReference type="NCBI Taxonomy" id="1009370"/>
    <lineage>
        <taxon>Bacteria</taxon>
        <taxon>Bacillati</taxon>
        <taxon>Bacillota</taxon>
        <taxon>Negativicutes</taxon>
        <taxon>Acetonemataceae</taxon>
        <taxon>Acetonema</taxon>
    </lineage>
</organism>
<dbReference type="EMBL" id="AFGF01000107">
    <property type="protein sequence ID" value="EGO63489.1"/>
    <property type="molecule type" value="Genomic_DNA"/>
</dbReference>
<evidence type="ECO:0000313" key="1">
    <source>
        <dbReference type="EMBL" id="EGO63489.1"/>
    </source>
</evidence>
<dbReference type="RefSeq" id="WP_004096051.1">
    <property type="nucleotide sequence ID" value="NZ_AFGF01000107.1"/>
</dbReference>
<proteinExistence type="predicted"/>
<dbReference type="STRING" id="1009370.ALO_12306"/>
<evidence type="ECO:0000313" key="2">
    <source>
        <dbReference type="Proteomes" id="UP000003240"/>
    </source>
</evidence>